<reference evidence="2 3" key="1">
    <citation type="submission" date="2023-07" db="EMBL/GenBank/DDBJ databases">
        <title>Sequencing the genomes of 1000 actinobacteria strains.</title>
        <authorList>
            <person name="Klenk H.-P."/>
        </authorList>
    </citation>
    <scope>NUCLEOTIDE SEQUENCE [LARGE SCALE GENOMIC DNA]</scope>
    <source>
        <strain evidence="2 3">DSM 14785</strain>
    </source>
</reference>
<proteinExistence type="predicted"/>
<name>A0ABU0GI18_9CELL</name>
<gene>
    <name evidence="2" type="ORF">JO380_001392</name>
</gene>
<dbReference type="GO" id="GO:0004497">
    <property type="term" value="F:monooxygenase activity"/>
    <property type="evidence" value="ECO:0007669"/>
    <property type="project" value="UniProtKB-KW"/>
</dbReference>
<dbReference type="SUPFAM" id="SSF54909">
    <property type="entry name" value="Dimeric alpha+beta barrel"/>
    <property type="match status" value="1"/>
</dbReference>
<dbReference type="PROSITE" id="PS51725">
    <property type="entry name" value="ABM"/>
    <property type="match status" value="1"/>
</dbReference>
<evidence type="ECO:0000313" key="3">
    <source>
        <dbReference type="Proteomes" id="UP001240250"/>
    </source>
</evidence>
<protein>
    <submittedName>
        <fullName evidence="2">Heme-degrading monooxygenase HmoA</fullName>
    </submittedName>
</protein>
<comment type="caution">
    <text evidence="2">The sequence shown here is derived from an EMBL/GenBank/DDBJ whole genome shotgun (WGS) entry which is preliminary data.</text>
</comment>
<dbReference type="Gene3D" id="3.30.70.100">
    <property type="match status" value="1"/>
</dbReference>
<dbReference type="Pfam" id="PF03992">
    <property type="entry name" value="ABM"/>
    <property type="match status" value="1"/>
</dbReference>
<dbReference type="RefSeq" id="WP_070318531.1">
    <property type="nucleotide sequence ID" value="NZ_JAUSVM010000001.1"/>
</dbReference>
<dbReference type="Proteomes" id="UP001240250">
    <property type="component" value="Unassembled WGS sequence"/>
</dbReference>
<evidence type="ECO:0000259" key="1">
    <source>
        <dbReference type="PROSITE" id="PS51725"/>
    </source>
</evidence>
<organism evidence="2 3">
    <name type="scientific">Cellulomonas iranensis</name>
    <dbReference type="NCBI Taxonomy" id="76862"/>
    <lineage>
        <taxon>Bacteria</taxon>
        <taxon>Bacillati</taxon>
        <taxon>Actinomycetota</taxon>
        <taxon>Actinomycetes</taxon>
        <taxon>Micrococcales</taxon>
        <taxon>Cellulomonadaceae</taxon>
        <taxon>Cellulomonas</taxon>
    </lineage>
</organism>
<dbReference type="EMBL" id="JAUSVM010000001">
    <property type="protein sequence ID" value="MDQ0425011.1"/>
    <property type="molecule type" value="Genomic_DNA"/>
</dbReference>
<accession>A0ABU0GI18</accession>
<sequence>MTTDNGITFVNVVDVDPARQAELVALLQEGAERVIRHRPGFVSLTLLASADGSRVVNLARWRSADDVRATQADPAAAEYAARTAAIANARPGLYTVAAQYDA</sequence>
<dbReference type="InterPro" id="IPR007138">
    <property type="entry name" value="ABM_dom"/>
</dbReference>
<keyword evidence="2" id="KW-0560">Oxidoreductase</keyword>
<keyword evidence="2" id="KW-0503">Monooxygenase</keyword>
<feature type="domain" description="ABM" evidence="1">
    <location>
        <begin position="7"/>
        <end position="96"/>
    </location>
</feature>
<keyword evidence="3" id="KW-1185">Reference proteome</keyword>
<dbReference type="InterPro" id="IPR011008">
    <property type="entry name" value="Dimeric_a/b-barrel"/>
</dbReference>
<evidence type="ECO:0000313" key="2">
    <source>
        <dbReference type="EMBL" id="MDQ0425011.1"/>
    </source>
</evidence>